<gene>
    <name evidence="2" type="ORF">IAB31_08545</name>
</gene>
<dbReference type="AlphaFoldDB" id="A0A9D1AC87"/>
<sequence length="280" mass="32216">MDAIFQLSNITFLYDSFRSAIEGIEWFVAAYFICLVCFFVIGKSLLNNAFVYPFAFMAVTIFNPFLIVPLAEVIGLTTRIRRLFWLLPINLTLAYVFVLLISRPRKWLFRGAAAALCIGFILCCGTFVKPYLQMPENIYKTTDTILEISALIEKDSQETGTDKAALYSSQQLLELRQYDPSIRSILRRTDLLDWNLENTDDETVQRVIDSGHHLHRLALVSRYGLHIDQDVFMTSARQCNANYVISHTDMNLQEYLTSAGYELLDIIDDFEVYRILPEIS</sequence>
<name>A0A9D1AC87_9FIRM</name>
<feature type="transmembrane region" description="Helical" evidence="1">
    <location>
        <begin position="107"/>
        <end position="128"/>
    </location>
</feature>
<reference evidence="2" key="2">
    <citation type="journal article" date="2021" name="PeerJ">
        <title>Extensive microbial diversity within the chicken gut microbiome revealed by metagenomics and culture.</title>
        <authorList>
            <person name="Gilroy R."/>
            <person name="Ravi A."/>
            <person name="Getino M."/>
            <person name="Pursley I."/>
            <person name="Horton D.L."/>
            <person name="Alikhan N.F."/>
            <person name="Baker D."/>
            <person name="Gharbi K."/>
            <person name="Hall N."/>
            <person name="Watson M."/>
            <person name="Adriaenssens E.M."/>
            <person name="Foster-Nyarko E."/>
            <person name="Jarju S."/>
            <person name="Secka A."/>
            <person name="Antonio M."/>
            <person name="Oren A."/>
            <person name="Chaudhuri R.R."/>
            <person name="La Ragione R."/>
            <person name="Hildebrand F."/>
            <person name="Pallen M.J."/>
        </authorList>
    </citation>
    <scope>NUCLEOTIDE SEQUENCE</scope>
    <source>
        <strain evidence="2">ChiSjej4B22-8148</strain>
    </source>
</reference>
<feature type="transmembrane region" description="Helical" evidence="1">
    <location>
        <begin position="26"/>
        <end position="46"/>
    </location>
</feature>
<keyword evidence="1" id="KW-1133">Transmembrane helix</keyword>
<proteinExistence type="predicted"/>
<keyword evidence="1" id="KW-0812">Transmembrane</keyword>
<feature type="transmembrane region" description="Helical" evidence="1">
    <location>
        <begin position="52"/>
        <end position="71"/>
    </location>
</feature>
<protein>
    <submittedName>
        <fullName evidence="2">Uncharacterized protein</fullName>
    </submittedName>
</protein>
<organism evidence="2 3">
    <name type="scientific">Candidatus Choladousia intestinavium</name>
    <dbReference type="NCBI Taxonomy" id="2840727"/>
    <lineage>
        <taxon>Bacteria</taxon>
        <taxon>Bacillati</taxon>
        <taxon>Bacillota</taxon>
        <taxon>Clostridia</taxon>
        <taxon>Lachnospirales</taxon>
        <taxon>Lachnospiraceae</taxon>
        <taxon>Lachnospiraceae incertae sedis</taxon>
        <taxon>Candidatus Choladousia</taxon>
    </lineage>
</organism>
<evidence type="ECO:0000313" key="2">
    <source>
        <dbReference type="EMBL" id="HIR13955.1"/>
    </source>
</evidence>
<keyword evidence="1" id="KW-0472">Membrane</keyword>
<evidence type="ECO:0000256" key="1">
    <source>
        <dbReference type="SAM" id="Phobius"/>
    </source>
</evidence>
<evidence type="ECO:0000313" key="3">
    <source>
        <dbReference type="Proteomes" id="UP000886757"/>
    </source>
</evidence>
<dbReference type="EMBL" id="DVGK01000097">
    <property type="protein sequence ID" value="HIR13955.1"/>
    <property type="molecule type" value="Genomic_DNA"/>
</dbReference>
<dbReference type="Proteomes" id="UP000886757">
    <property type="component" value="Unassembled WGS sequence"/>
</dbReference>
<reference evidence="2" key="1">
    <citation type="submission" date="2020-10" db="EMBL/GenBank/DDBJ databases">
        <authorList>
            <person name="Gilroy R."/>
        </authorList>
    </citation>
    <scope>NUCLEOTIDE SEQUENCE</scope>
    <source>
        <strain evidence="2">ChiSjej4B22-8148</strain>
    </source>
</reference>
<comment type="caution">
    <text evidence="2">The sequence shown here is derived from an EMBL/GenBank/DDBJ whole genome shotgun (WGS) entry which is preliminary data.</text>
</comment>
<accession>A0A9D1AC87</accession>
<feature type="transmembrane region" description="Helical" evidence="1">
    <location>
        <begin position="83"/>
        <end position="101"/>
    </location>
</feature>